<evidence type="ECO:0000313" key="2">
    <source>
        <dbReference type="Proteomes" id="UP001597285"/>
    </source>
</evidence>
<dbReference type="NCBIfam" id="NF047400">
    <property type="entry name" value="MazE_PemI_antitoxin"/>
    <property type="match status" value="1"/>
</dbReference>
<protein>
    <submittedName>
        <fullName evidence="1">Type II toxin-antitoxin system PemI/MazE family antitoxin</fullName>
    </submittedName>
</protein>
<proteinExistence type="predicted"/>
<gene>
    <name evidence="1" type="primary">mazE</name>
    <name evidence="1" type="synonym">pemI</name>
    <name evidence="1" type="ORF">ACFSBK_04225</name>
</gene>
<sequence>MVLKRKTFLVGDSLMINLPDELHVKENATYYFHKKENGAIVLIPEVDDYFKEVRDGEFSEALAWEDIYIPQVREWEE</sequence>
<dbReference type="Proteomes" id="UP001597285">
    <property type="component" value="Unassembled WGS sequence"/>
</dbReference>
<dbReference type="EMBL" id="JBHUFF010000008">
    <property type="protein sequence ID" value="MFD1799068.1"/>
    <property type="molecule type" value="Genomic_DNA"/>
</dbReference>
<keyword evidence="2" id="KW-1185">Reference proteome</keyword>
<evidence type="ECO:0000313" key="1">
    <source>
        <dbReference type="EMBL" id="MFD1799068.1"/>
    </source>
</evidence>
<accession>A0ABW4NKV6</accession>
<reference evidence="2" key="1">
    <citation type="journal article" date="2019" name="Int. J. Syst. Evol. Microbiol.">
        <title>The Global Catalogue of Microorganisms (GCM) 10K type strain sequencing project: providing services to taxonomists for standard genome sequencing and annotation.</title>
        <authorList>
            <consortium name="The Broad Institute Genomics Platform"/>
            <consortium name="The Broad Institute Genome Sequencing Center for Infectious Disease"/>
            <person name="Wu L."/>
            <person name="Ma J."/>
        </authorList>
    </citation>
    <scope>NUCLEOTIDE SEQUENCE [LARGE SCALE GENOMIC DNA]</scope>
    <source>
        <strain evidence="2">KCTC 42143</strain>
    </source>
</reference>
<name>A0ABW4NKV6_9LACT</name>
<organism evidence="1 2">
    <name type="scientific">Carnobacterium antarcticum</name>
    <dbReference type="NCBI Taxonomy" id="2126436"/>
    <lineage>
        <taxon>Bacteria</taxon>
        <taxon>Bacillati</taxon>
        <taxon>Bacillota</taxon>
        <taxon>Bacilli</taxon>
        <taxon>Lactobacillales</taxon>
        <taxon>Carnobacteriaceae</taxon>
        <taxon>Carnobacterium</taxon>
    </lineage>
</organism>
<comment type="caution">
    <text evidence="1">The sequence shown here is derived from an EMBL/GenBank/DDBJ whole genome shotgun (WGS) entry which is preliminary data.</text>
</comment>
<dbReference type="RefSeq" id="WP_058919447.1">
    <property type="nucleotide sequence ID" value="NZ_JBHSQC010000015.1"/>
</dbReference>